<dbReference type="Pfam" id="PF06199">
    <property type="entry name" value="Phage_tail_2"/>
    <property type="match status" value="1"/>
</dbReference>
<name>A0ABP7S1J6_9SPHN</name>
<dbReference type="InterPro" id="IPR011855">
    <property type="entry name" value="Phgtail_TP901_1"/>
</dbReference>
<comment type="caution">
    <text evidence="1">The sequence shown here is derived from an EMBL/GenBank/DDBJ whole genome shotgun (WGS) entry which is preliminary data.</text>
</comment>
<keyword evidence="2" id="KW-1185">Reference proteome</keyword>
<reference evidence="2" key="1">
    <citation type="journal article" date="2019" name="Int. J. Syst. Evol. Microbiol.">
        <title>The Global Catalogue of Microorganisms (GCM) 10K type strain sequencing project: providing services to taxonomists for standard genome sequencing and annotation.</title>
        <authorList>
            <consortium name="The Broad Institute Genomics Platform"/>
            <consortium name="The Broad Institute Genome Sequencing Center for Infectious Disease"/>
            <person name="Wu L."/>
            <person name="Ma J."/>
        </authorList>
    </citation>
    <scope>NUCLEOTIDE SEQUENCE [LARGE SCALE GENOMIC DNA]</scope>
    <source>
        <strain evidence="2">JCM 16603</strain>
    </source>
</reference>
<proteinExistence type="predicted"/>
<evidence type="ECO:0000313" key="1">
    <source>
        <dbReference type="EMBL" id="GAA4005182.1"/>
    </source>
</evidence>
<organism evidence="1 2">
    <name type="scientific">Sphingomonas humi</name>
    <dbReference type="NCBI Taxonomy" id="335630"/>
    <lineage>
        <taxon>Bacteria</taxon>
        <taxon>Pseudomonadati</taxon>
        <taxon>Pseudomonadota</taxon>
        <taxon>Alphaproteobacteria</taxon>
        <taxon>Sphingomonadales</taxon>
        <taxon>Sphingomonadaceae</taxon>
        <taxon>Sphingomonas</taxon>
    </lineage>
</organism>
<protein>
    <submittedName>
        <fullName evidence="1">Uncharacterized protein</fullName>
    </submittedName>
</protein>
<accession>A0ABP7S1J6</accession>
<dbReference type="EMBL" id="BAAAZD010000002">
    <property type="protein sequence ID" value="GAA4005182.1"/>
    <property type="molecule type" value="Genomic_DNA"/>
</dbReference>
<dbReference type="Proteomes" id="UP001501310">
    <property type="component" value="Unassembled WGS sequence"/>
</dbReference>
<sequence length="77" mass="8052">MRKLEVSLNGLCLASPGEVILRRNAFTGAAFEAELTLENETVILGPFIATELSSDSAVSEEATFAAKLLSAGPISLV</sequence>
<gene>
    <name evidence="1" type="ORF">GCM10022211_16770</name>
</gene>
<evidence type="ECO:0000313" key="2">
    <source>
        <dbReference type="Proteomes" id="UP001501310"/>
    </source>
</evidence>